<organism evidence="1 2">
    <name type="scientific">Corynebacterium canis</name>
    <dbReference type="NCBI Taxonomy" id="679663"/>
    <lineage>
        <taxon>Bacteria</taxon>
        <taxon>Bacillati</taxon>
        <taxon>Actinomycetota</taxon>
        <taxon>Actinomycetes</taxon>
        <taxon>Mycobacteriales</taxon>
        <taxon>Corynebacteriaceae</taxon>
        <taxon>Corynebacterium</taxon>
    </lineage>
</organism>
<keyword evidence="2" id="KW-1185">Reference proteome</keyword>
<dbReference type="EMBL" id="VOHM01000006">
    <property type="protein sequence ID" value="TWT26836.1"/>
    <property type="molecule type" value="Genomic_DNA"/>
</dbReference>
<proteinExistence type="predicted"/>
<comment type="caution">
    <text evidence="1">The sequence shown here is derived from an EMBL/GenBank/DDBJ whole genome shotgun (WGS) entry which is preliminary data.</text>
</comment>
<gene>
    <name evidence="1" type="ORF">FRX94_04340</name>
</gene>
<sequence>MRFISEARRVIYDSITIGANDFLRGHFLLAESQRSNFHLLGAKAAILSHRVAPHFIWNTVTRNYQNQGLDVLGLGYHSVVLGDGADRVRKIHHRTLHMLPEHRNAYIDRLYRKQSILYEFFPEGMIKRQEFVVEEFPLNPSLPVVVAKQPRVYGEFLTRDQVLTNDLVTDPSKEMHDEARTLPDIVGSDNMLIPQGEKTPVLIDTIPLSQHDPNDYAAYRAAREIMHEALNVDASQEIQSKPD</sequence>
<evidence type="ECO:0000313" key="1">
    <source>
        <dbReference type="EMBL" id="TWT26836.1"/>
    </source>
</evidence>
<dbReference type="Proteomes" id="UP000320791">
    <property type="component" value="Unassembled WGS sequence"/>
</dbReference>
<reference evidence="1 2" key="1">
    <citation type="submission" date="2019-08" db="EMBL/GenBank/DDBJ databases">
        <authorList>
            <person name="Lei W."/>
        </authorList>
    </citation>
    <scope>NUCLEOTIDE SEQUENCE [LARGE SCALE GENOMIC DNA]</scope>
    <source>
        <strain evidence="1 2">CCUG 58627</strain>
    </source>
</reference>
<evidence type="ECO:0000313" key="2">
    <source>
        <dbReference type="Proteomes" id="UP000320791"/>
    </source>
</evidence>
<protein>
    <submittedName>
        <fullName evidence="1">Uncharacterized protein</fullName>
    </submittedName>
</protein>
<dbReference type="AlphaFoldDB" id="A0A5C5ULD1"/>
<name>A0A5C5ULD1_9CORY</name>
<accession>A0A5C5ULD1</accession>
<dbReference type="OrthoDB" id="4404776at2"/>
<dbReference type="RefSeq" id="WP_146323900.1">
    <property type="nucleotide sequence ID" value="NZ_BAABLR010000005.1"/>
</dbReference>